<dbReference type="InterPro" id="IPR052029">
    <property type="entry name" value="PpiD_chaperone"/>
</dbReference>
<organism evidence="14 15">
    <name type="scientific">Methylophaga frappieri (strain ATCC BAA-2434 / DSM 25690 / JAM7)</name>
    <dbReference type="NCBI Taxonomy" id="754477"/>
    <lineage>
        <taxon>Bacteria</taxon>
        <taxon>Pseudomonadati</taxon>
        <taxon>Pseudomonadota</taxon>
        <taxon>Gammaproteobacteria</taxon>
        <taxon>Thiotrichales</taxon>
        <taxon>Piscirickettsiaceae</taxon>
        <taxon>Methylophaga</taxon>
    </lineage>
</organism>
<dbReference type="EMBL" id="CP003380">
    <property type="protein sequence ID" value="AFJ03635.1"/>
    <property type="molecule type" value="Genomic_DNA"/>
</dbReference>
<dbReference type="GO" id="GO:0003755">
    <property type="term" value="F:peptidyl-prolyl cis-trans isomerase activity"/>
    <property type="evidence" value="ECO:0007669"/>
    <property type="project" value="UniProtKB-KW"/>
</dbReference>
<dbReference type="AlphaFoldDB" id="I1YL42"/>
<keyword evidence="5 12" id="KW-1133">Transmembrane helix</keyword>
<reference evidence="14 15" key="1">
    <citation type="journal article" date="2012" name="J. Bacteriol.">
        <title>Complete genome sequences of Methylophaga sp. strain JAM1 and Methylophaga sp. strain JAM7.</title>
        <authorList>
            <person name="Villeneuve C."/>
            <person name="Martineau C."/>
            <person name="Mauffrey F."/>
            <person name="Villemur R."/>
        </authorList>
    </citation>
    <scope>NUCLEOTIDE SEQUENCE [LARGE SCALE GENOMIC DNA]</scope>
    <source>
        <strain evidence="14 15">JAM7</strain>
    </source>
</reference>
<dbReference type="GO" id="GO:0005886">
    <property type="term" value="C:plasma membrane"/>
    <property type="evidence" value="ECO:0007669"/>
    <property type="project" value="UniProtKB-SubCell"/>
</dbReference>
<keyword evidence="3" id="KW-0997">Cell inner membrane</keyword>
<evidence type="ECO:0000313" key="14">
    <source>
        <dbReference type="EMBL" id="AFJ03635.1"/>
    </source>
</evidence>
<dbReference type="Gene3D" id="1.10.4030.10">
    <property type="entry name" value="Porin chaperone SurA, peptide-binding domain"/>
    <property type="match status" value="1"/>
</dbReference>
<name>I1YL42_METFJ</name>
<dbReference type="Pfam" id="PF13624">
    <property type="entry name" value="SurA_N_3"/>
    <property type="match status" value="1"/>
</dbReference>
<dbReference type="PATRIC" id="fig|754477.3.peg.2468"/>
<protein>
    <recommendedName>
        <fullName evidence="9">Periplasmic chaperone PpiD</fullName>
    </recommendedName>
    <alternativeName>
        <fullName evidence="10">Periplasmic folding chaperone</fullName>
    </alternativeName>
</protein>
<dbReference type="KEGG" id="mec:Q7C_2514"/>
<evidence type="ECO:0000313" key="15">
    <source>
        <dbReference type="Proteomes" id="UP000009145"/>
    </source>
</evidence>
<evidence type="ECO:0000256" key="3">
    <source>
        <dbReference type="ARBA" id="ARBA00022519"/>
    </source>
</evidence>
<dbReference type="SUPFAM" id="SSF54534">
    <property type="entry name" value="FKBP-like"/>
    <property type="match status" value="1"/>
</dbReference>
<comment type="similarity">
    <text evidence="8">Belongs to the PpiD chaperone family.</text>
</comment>
<gene>
    <name evidence="14" type="ordered locus">Q7C_2514</name>
</gene>
<dbReference type="SUPFAM" id="SSF109998">
    <property type="entry name" value="Triger factor/SurA peptide-binding domain-like"/>
    <property type="match status" value="1"/>
</dbReference>
<comment type="subcellular location">
    <subcellularLocation>
        <location evidence="1">Cell inner membrane</location>
        <topology evidence="1">Single-pass type II membrane protein</topology>
        <orientation evidence="1">Periplasmic side</orientation>
    </subcellularLocation>
</comment>
<dbReference type="Proteomes" id="UP000009145">
    <property type="component" value="Chromosome"/>
</dbReference>
<keyword evidence="15" id="KW-1185">Reference proteome</keyword>
<dbReference type="OrthoDB" id="9812372at2"/>
<keyword evidence="11" id="KW-0697">Rotamase</keyword>
<keyword evidence="7" id="KW-0143">Chaperone</keyword>
<keyword evidence="6 12" id="KW-0472">Membrane</keyword>
<dbReference type="PROSITE" id="PS50198">
    <property type="entry name" value="PPIC_PPIASE_2"/>
    <property type="match status" value="1"/>
</dbReference>
<evidence type="ECO:0000256" key="4">
    <source>
        <dbReference type="ARBA" id="ARBA00022692"/>
    </source>
</evidence>
<dbReference type="InterPro" id="IPR000297">
    <property type="entry name" value="PPIase_PpiC"/>
</dbReference>
<evidence type="ECO:0000256" key="11">
    <source>
        <dbReference type="PROSITE-ProRule" id="PRU00278"/>
    </source>
</evidence>
<feature type="transmembrane region" description="Helical" evidence="12">
    <location>
        <begin position="12"/>
        <end position="30"/>
    </location>
</feature>
<feature type="domain" description="PpiC" evidence="13">
    <location>
        <begin position="265"/>
        <end position="360"/>
    </location>
</feature>
<dbReference type="PANTHER" id="PTHR47529">
    <property type="entry name" value="PEPTIDYL-PROLYL CIS-TRANS ISOMERASE D"/>
    <property type="match status" value="1"/>
</dbReference>
<accession>I1YL42</accession>
<dbReference type="PANTHER" id="PTHR47529:SF1">
    <property type="entry name" value="PERIPLASMIC CHAPERONE PPID"/>
    <property type="match status" value="1"/>
</dbReference>
<evidence type="ECO:0000256" key="10">
    <source>
        <dbReference type="ARBA" id="ARBA00042775"/>
    </source>
</evidence>
<dbReference type="InterPro" id="IPR046357">
    <property type="entry name" value="PPIase_dom_sf"/>
</dbReference>
<dbReference type="Gene3D" id="3.10.50.40">
    <property type="match status" value="1"/>
</dbReference>
<dbReference type="RefSeq" id="WP_014705053.1">
    <property type="nucleotide sequence ID" value="NC_017856.1"/>
</dbReference>
<evidence type="ECO:0000256" key="6">
    <source>
        <dbReference type="ARBA" id="ARBA00023136"/>
    </source>
</evidence>
<evidence type="ECO:0000256" key="2">
    <source>
        <dbReference type="ARBA" id="ARBA00022475"/>
    </source>
</evidence>
<evidence type="ECO:0000256" key="7">
    <source>
        <dbReference type="ARBA" id="ARBA00023186"/>
    </source>
</evidence>
<evidence type="ECO:0000256" key="9">
    <source>
        <dbReference type="ARBA" id="ARBA00040743"/>
    </source>
</evidence>
<keyword evidence="11 14" id="KW-0413">Isomerase</keyword>
<proteinExistence type="inferred from homology"/>
<evidence type="ECO:0000256" key="1">
    <source>
        <dbReference type="ARBA" id="ARBA00004382"/>
    </source>
</evidence>
<keyword evidence="2" id="KW-1003">Cell membrane</keyword>
<evidence type="ECO:0000256" key="8">
    <source>
        <dbReference type="ARBA" id="ARBA00038408"/>
    </source>
</evidence>
<keyword evidence="4 12" id="KW-0812">Transmembrane</keyword>
<dbReference type="HOGENOM" id="CLU_023843_1_1_6"/>
<dbReference type="InterPro" id="IPR027304">
    <property type="entry name" value="Trigger_fact/SurA_dom_sf"/>
</dbReference>
<dbReference type="Pfam" id="PF13616">
    <property type="entry name" value="Rotamase_3"/>
    <property type="match status" value="1"/>
</dbReference>
<evidence type="ECO:0000256" key="12">
    <source>
        <dbReference type="SAM" id="Phobius"/>
    </source>
</evidence>
<evidence type="ECO:0000256" key="5">
    <source>
        <dbReference type="ARBA" id="ARBA00022989"/>
    </source>
</evidence>
<evidence type="ECO:0000259" key="13">
    <source>
        <dbReference type="PROSITE" id="PS50198"/>
    </source>
</evidence>
<sequence>MLHYIREKAQGWVAWLIVGLISIPFALWGLDSYLTGESSVTVATVNGEDISQSDLQAALQQYRDQMRSSMGEEFDPAMFEGSSMRFAVVQDLIDQRLLEKASDELGQRIADSEIANIVRQTEVFQVDGQFNMAHYQTVLARAGYSPAAYEAQLKNDLIGRQLVQNLERSTVTSTHEVERLLRLEQQQREIAFGVLSIEAYLEDVSLPENAARDHYDANQAAYTAPEQIAVNYLRLTGDKLADNVEVDETLLKSFYADNREQFVGPEQRRASHILIEGDDTNAQEKIADLATQLADGADFVELAKAHSQDSGSAEDGGDLGFFSKGVMDPAFEEAVFALDLGEVSEPVQTEFGYHLIKLTEIDVPAGADFSEARDEVEAAYRRQQARDQFFEQVEQLANLTYENPESLDIAAEALGLEIQTTSLFTQQGKGEDLMAEPAFIEAAFSDDVLNHDMNSTVIELSLMDAVVLRKARYQPAQVLPFDSVGTAIEQNLKYQAAAEAAAAAGQEKITELEAGAEPETVFADGQWQAATFYGRDNQEISQQILSTAFSMPRSSDVSYEGFTAENGNYIVVALMDVRSGDLEAVSTEQRDGMEASLTRLNTNTETQAFIAGLREKADIEIYDERISRAPEQ</sequence>
<dbReference type="STRING" id="754477.Q7C_2514"/>
<dbReference type="eggNOG" id="COG0760">
    <property type="taxonomic scope" value="Bacteria"/>
</dbReference>